<reference evidence="3" key="1">
    <citation type="submission" date="2020-07" db="EMBL/GenBank/DDBJ databases">
        <title>Ethylene signaling mediates host invasion by parasitic plants.</title>
        <authorList>
            <person name="Yoshida S."/>
        </authorList>
    </citation>
    <scope>NUCLEOTIDE SEQUENCE</scope>
    <source>
        <strain evidence="3">Okayama</strain>
    </source>
</reference>
<dbReference type="SUPFAM" id="SSF54001">
    <property type="entry name" value="Cysteine proteinases"/>
    <property type="match status" value="1"/>
</dbReference>
<accession>A0A830BQL1</accession>
<dbReference type="Gene3D" id="3.90.70.10">
    <property type="entry name" value="Cysteine proteinases"/>
    <property type="match status" value="1"/>
</dbReference>
<evidence type="ECO:0000313" key="4">
    <source>
        <dbReference type="Proteomes" id="UP000653305"/>
    </source>
</evidence>
<sequence>MYEDVQSVPTLIDWTEIGAVTSVKAQFKCKLIECGSRSHGCRIGSILSAYDFITRSDIKTDKKYSYKARNGTCDVKKFTIPSLSHMCCFIYLGMGVILLIKFKSVCCSAGDVLEDDPVGRLKVFVYELPSKYNKKILQKDPRFRFLLTSAANSAFGIGSLIITVANSSISSAYSRIGAARFQYLASVVFGSAFYIITAARFQYLAALVVSLNYCFTFDARNPLLSVVFARYSLGEPDAARLHSRRSKDASAARLTRPNYRANLPYDDPYIQTP</sequence>
<keyword evidence="1" id="KW-0812">Transmembrane</keyword>
<dbReference type="AlphaFoldDB" id="A0A830BQL1"/>
<feature type="transmembrane region" description="Helical" evidence="1">
    <location>
        <begin position="181"/>
        <end position="201"/>
    </location>
</feature>
<feature type="transmembrane region" description="Helical" evidence="1">
    <location>
        <begin position="145"/>
        <end position="169"/>
    </location>
</feature>
<keyword evidence="1" id="KW-1133">Transmembrane helix</keyword>
<gene>
    <name evidence="3" type="ORF">PHJA_001057300</name>
</gene>
<keyword evidence="1" id="KW-0472">Membrane</keyword>
<organism evidence="3 4">
    <name type="scientific">Phtheirospermum japonicum</name>
    <dbReference type="NCBI Taxonomy" id="374723"/>
    <lineage>
        <taxon>Eukaryota</taxon>
        <taxon>Viridiplantae</taxon>
        <taxon>Streptophyta</taxon>
        <taxon>Embryophyta</taxon>
        <taxon>Tracheophyta</taxon>
        <taxon>Spermatophyta</taxon>
        <taxon>Magnoliopsida</taxon>
        <taxon>eudicotyledons</taxon>
        <taxon>Gunneridae</taxon>
        <taxon>Pentapetalae</taxon>
        <taxon>asterids</taxon>
        <taxon>lamiids</taxon>
        <taxon>Lamiales</taxon>
        <taxon>Orobanchaceae</taxon>
        <taxon>Orobanchaceae incertae sedis</taxon>
        <taxon>Phtheirospermum</taxon>
    </lineage>
</organism>
<dbReference type="InterPro" id="IPR000668">
    <property type="entry name" value="Peptidase_C1A_C"/>
</dbReference>
<feature type="transmembrane region" description="Helical" evidence="1">
    <location>
        <begin position="78"/>
        <end position="100"/>
    </location>
</feature>
<protein>
    <submittedName>
        <fullName evidence="3">LOB domain-containing protein 21</fullName>
    </submittedName>
</protein>
<dbReference type="Proteomes" id="UP000653305">
    <property type="component" value="Unassembled WGS sequence"/>
</dbReference>
<keyword evidence="4" id="KW-1185">Reference proteome</keyword>
<evidence type="ECO:0000256" key="1">
    <source>
        <dbReference type="SAM" id="Phobius"/>
    </source>
</evidence>
<proteinExistence type="predicted"/>
<dbReference type="EMBL" id="BMAC01000180">
    <property type="protein sequence ID" value="GFP89136.1"/>
    <property type="molecule type" value="Genomic_DNA"/>
</dbReference>
<name>A0A830BQL1_9LAMI</name>
<dbReference type="Pfam" id="PF00112">
    <property type="entry name" value="Peptidase_C1"/>
    <property type="match status" value="1"/>
</dbReference>
<comment type="caution">
    <text evidence="3">The sequence shown here is derived from an EMBL/GenBank/DDBJ whole genome shotgun (WGS) entry which is preliminary data.</text>
</comment>
<evidence type="ECO:0000259" key="2">
    <source>
        <dbReference type="Pfam" id="PF00112"/>
    </source>
</evidence>
<dbReference type="GO" id="GO:0008234">
    <property type="term" value="F:cysteine-type peptidase activity"/>
    <property type="evidence" value="ECO:0007669"/>
    <property type="project" value="InterPro"/>
</dbReference>
<evidence type="ECO:0000313" key="3">
    <source>
        <dbReference type="EMBL" id="GFP89136.1"/>
    </source>
</evidence>
<dbReference type="InterPro" id="IPR038765">
    <property type="entry name" value="Papain-like_cys_pep_sf"/>
</dbReference>
<feature type="domain" description="Peptidase C1A papain C-terminal" evidence="2">
    <location>
        <begin position="31"/>
        <end position="77"/>
    </location>
</feature>
<dbReference type="GO" id="GO:0006508">
    <property type="term" value="P:proteolysis"/>
    <property type="evidence" value="ECO:0007669"/>
    <property type="project" value="InterPro"/>
</dbReference>